<dbReference type="Pfam" id="PF00703">
    <property type="entry name" value="Glyco_hydro_2"/>
    <property type="match status" value="1"/>
</dbReference>
<dbReference type="Pfam" id="PF18565">
    <property type="entry name" value="Glyco_hydro2_C5"/>
    <property type="match status" value="1"/>
</dbReference>
<evidence type="ECO:0000259" key="5">
    <source>
        <dbReference type="Pfam" id="PF02836"/>
    </source>
</evidence>
<evidence type="ECO:0000259" key="8">
    <source>
        <dbReference type="Pfam" id="PF18565"/>
    </source>
</evidence>
<dbReference type="InterPro" id="IPR023232">
    <property type="entry name" value="Glyco_hydro_2_AS"/>
</dbReference>
<evidence type="ECO:0000259" key="4">
    <source>
        <dbReference type="Pfam" id="PF00703"/>
    </source>
</evidence>
<dbReference type="PANTHER" id="PTHR42732:SF1">
    <property type="entry name" value="BETA-MANNOSIDASE"/>
    <property type="match status" value="1"/>
</dbReference>
<feature type="domain" description="Glycoside hydrolase family 2 immunoglobulin-like beta-sandwich" evidence="4">
    <location>
        <begin position="190"/>
        <end position="291"/>
    </location>
</feature>
<evidence type="ECO:0000313" key="10">
    <source>
        <dbReference type="Proteomes" id="UP000245647"/>
    </source>
</evidence>
<dbReference type="InterPro" id="IPR006103">
    <property type="entry name" value="Glyco_hydro_2_cat"/>
</dbReference>
<dbReference type="OrthoDB" id="9801077at2"/>
<dbReference type="InterPro" id="IPR032311">
    <property type="entry name" value="DUF4982"/>
</dbReference>
<reference evidence="9 10" key="1">
    <citation type="submission" date="2018-04" db="EMBL/GenBank/DDBJ databases">
        <title>Pedobacter chongqingensis sp. nov., isolated from a rottenly hemp rope.</title>
        <authorList>
            <person name="Cai Y."/>
        </authorList>
    </citation>
    <scope>NUCLEOTIDE SEQUENCE [LARGE SCALE GENOMIC DNA]</scope>
    <source>
        <strain evidence="9 10">FJ4-8</strain>
    </source>
</reference>
<dbReference type="InterPro" id="IPR008979">
    <property type="entry name" value="Galactose-bd-like_sf"/>
</dbReference>
<dbReference type="PROSITE" id="PS00608">
    <property type="entry name" value="GLYCOSYL_HYDROL_F2_2"/>
    <property type="match status" value="1"/>
</dbReference>
<dbReference type="GO" id="GO:0004553">
    <property type="term" value="F:hydrolase activity, hydrolyzing O-glycosyl compounds"/>
    <property type="evidence" value="ECO:0007669"/>
    <property type="project" value="InterPro"/>
</dbReference>
<dbReference type="InterPro" id="IPR048229">
    <property type="entry name" value="GalB-like"/>
</dbReference>
<dbReference type="Pfam" id="PF16355">
    <property type="entry name" value="DUF4982"/>
    <property type="match status" value="1"/>
</dbReference>
<keyword evidence="10" id="KW-1185">Reference proteome</keyword>
<dbReference type="NCBIfam" id="NF041463">
    <property type="entry name" value="GalB"/>
    <property type="match status" value="1"/>
</dbReference>
<evidence type="ECO:0000259" key="7">
    <source>
        <dbReference type="Pfam" id="PF16355"/>
    </source>
</evidence>
<dbReference type="SUPFAM" id="SSF49785">
    <property type="entry name" value="Galactose-binding domain-like"/>
    <property type="match status" value="1"/>
</dbReference>
<feature type="domain" description="Glycoside hydrolase family 2 catalytic" evidence="5">
    <location>
        <begin position="298"/>
        <end position="455"/>
    </location>
</feature>
<comment type="caution">
    <text evidence="9">The sequence shown here is derived from an EMBL/GenBank/DDBJ whole genome shotgun (WGS) entry which is preliminary data.</text>
</comment>
<dbReference type="Gene3D" id="2.60.40.10">
    <property type="entry name" value="Immunoglobulins"/>
    <property type="match status" value="3"/>
</dbReference>
<dbReference type="Gene3D" id="2.60.120.260">
    <property type="entry name" value="Galactose-binding domain-like"/>
    <property type="match status" value="1"/>
</dbReference>
<keyword evidence="3" id="KW-0326">Glycosidase</keyword>
<dbReference type="SUPFAM" id="SSF49303">
    <property type="entry name" value="beta-Galactosidase/glucuronidase domain"/>
    <property type="match status" value="1"/>
</dbReference>
<dbReference type="InterPro" id="IPR008964">
    <property type="entry name" value="Invasin/intimin_cell_adhesion"/>
</dbReference>
<dbReference type="EMBL" id="QEAS01000007">
    <property type="protein sequence ID" value="PWG80902.1"/>
    <property type="molecule type" value="Genomic_DNA"/>
</dbReference>
<keyword evidence="2 9" id="KW-0378">Hydrolase</keyword>
<comment type="similarity">
    <text evidence="1">Belongs to the glycosyl hydrolase 2 family.</text>
</comment>
<dbReference type="InterPro" id="IPR006102">
    <property type="entry name" value="Ig-like_GH2"/>
</dbReference>
<evidence type="ECO:0000256" key="2">
    <source>
        <dbReference type="ARBA" id="ARBA00022801"/>
    </source>
</evidence>
<evidence type="ECO:0000256" key="3">
    <source>
        <dbReference type="ARBA" id="ARBA00023295"/>
    </source>
</evidence>
<dbReference type="SUPFAM" id="SSF51445">
    <property type="entry name" value="(Trans)glycosidases"/>
    <property type="match status" value="1"/>
</dbReference>
<sequence>MLNLKYLFLCFLIVPIMVYGQRDGRSRESFNKGWKFFAGDNKDASKAEYNDAWWRALTLPHDWSIEGDFSSFNPAKPEGGALPTGIAWYRKSFIVPSSSKGKNVSVVFDGVYQNSEVWINGKLLGKRPNGYISFSYDLTPYLNIGKWNVIAVRVDNSAQPNSRWYSGSGIYRNVWLETAGQLHVGLWGTYVTTPEVSTSSAKVVVETSLKNTGSAAKVTLKTFVLDEKGKEAGRNVFSQDITGNTATLNQEIQVNNPVLWSVDRPYLYQAVTEVYDGKKLTDRYITPFGIRYFSFDEKKGFSLNGKSLKILGVCNHHDLGALGAAVNVRAMERQLELLKEMGCNGIRTAHNPPAPELLDLCDRMGFIVMDETFDMWKKKKNSKDYHLDFPEWHKRDLEDHIKRDRNHPSVFMWSVGNEIREQFDSTGIRITRELVSIVKKLDQTRPVTSALTEMNPEKNFLFQAKALDVLGFNYNHSKYDSLPVTFGHRKFIASETTSAIATRGHYDMPSDSIRRWPKDGKTKLTDGNADYTVSAYDNASAYWGSTHEETWKEVKKLDHISGLYIWTGFDYLGEPIPYPWPARSSYFGIFDLAGFPKDAYYMYRSEWTAKPVLHILPHWNWQDGKTVDVWAYYNNADEVELFLNGKSLGVKKKEGDDLHVMWRVKYEPGILKAVSRRDGKEVLVKEVKTAGKPAKIELVADRKEIKADGRDLSFVTVRILDQDGNLVPRADNLVKFKVRGEGFIAGVDNGYQASMEPFNADRRKAYNGLCLAIVQATEKQGSITLEAVAEGLASSVITLKSR</sequence>
<proteinExistence type="inferred from homology"/>
<evidence type="ECO:0000259" key="6">
    <source>
        <dbReference type="Pfam" id="PF02837"/>
    </source>
</evidence>
<accession>A0A2U2PI13</accession>
<evidence type="ECO:0000313" key="9">
    <source>
        <dbReference type="EMBL" id="PWG80902.1"/>
    </source>
</evidence>
<dbReference type="InterPro" id="IPR006104">
    <property type="entry name" value="Glyco_hydro_2_N"/>
</dbReference>
<gene>
    <name evidence="9" type="ORF">DDR33_09530</name>
</gene>
<name>A0A2U2PI13_9SPHI</name>
<dbReference type="PRINTS" id="PR00132">
    <property type="entry name" value="GLHYDRLASE2"/>
</dbReference>
<dbReference type="InterPro" id="IPR017853">
    <property type="entry name" value="GH"/>
</dbReference>
<dbReference type="AlphaFoldDB" id="A0A2U2PI13"/>
<dbReference type="InterPro" id="IPR051913">
    <property type="entry name" value="GH2_Domain-Containing"/>
</dbReference>
<dbReference type="InterPro" id="IPR006101">
    <property type="entry name" value="Glyco_hydro_2"/>
</dbReference>
<feature type="domain" description="Glycosyl hydrolases family 2 sugar binding" evidence="6">
    <location>
        <begin position="85"/>
        <end position="176"/>
    </location>
</feature>
<feature type="domain" description="Glycoside hydrolase family 2" evidence="8">
    <location>
        <begin position="696"/>
        <end position="797"/>
    </location>
</feature>
<dbReference type="Pfam" id="PF02836">
    <property type="entry name" value="Glyco_hydro_2_C"/>
    <property type="match status" value="1"/>
</dbReference>
<dbReference type="SUPFAM" id="SSF49373">
    <property type="entry name" value="Invasin/intimin cell-adhesion fragments"/>
    <property type="match status" value="1"/>
</dbReference>
<dbReference type="Pfam" id="PF02837">
    <property type="entry name" value="Glyco_hydro_2_N"/>
    <property type="match status" value="1"/>
</dbReference>
<dbReference type="PANTHER" id="PTHR42732">
    <property type="entry name" value="BETA-GALACTOSIDASE"/>
    <property type="match status" value="1"/>
</dbReference>
<dbReference type="GO" id="GO:0005975">
    <property type="term" value="P:carbohydrate metabolic process"/>
    <property type="evidence" value="ECO:0007669"/>
    <property type="project" value="InterPro"/>
</dbReference>
<dbReference type="InterPro" id="IPR040605">
    <property type="entry name" value="Glyco_hydro2_dom5"/>
</dbReference>
<evidence type="ECO:0000256" key="1">
    <source>
        <dbReference type="ARBA" id="ARBA00007401"/>
    </source>
</evidence>
<protein>
    <submittedName>
        <fullName evidence="9">Glycoside hydrolase family 2</fullName>
    </submittedName>
</protein>
<feature type="domain" description="DUF4982" evidence="7">
    <location>
        <begin position="624"/>
        <end position="682"/>
    </location>
</feature>
<dbReference type="InterPro" id="IPR013783">
    <property type="entry name" value="Ig-like_fold"/>
</dbReference>
<dbReference type="RefSeq" id="WP_109415757.1">
    <property type="nucleotide sequence ID" value="NZ_QEAS01000007.1"/>
</dbReference>
<organism evidence="9 10">
    <name type="scientific">Pararcticibacter amylolyticus</name>
    <dbReference type="NCBI Taxonomy" id="2173175"/>
    <lineage>
        <taxon>Bacteria</taxon>
        <taxon>Pseudomonadati</taxon>
        <taxon>Bacteroidota</taxon>
        <taxon>Sphingobacteriia</taxon>
        <taxon>Sphingobacteriales</taxon>
        <taxon>Sphingobacteriaceae</taxon>
        <taxon>Pararcticibacter</taxon>
    </lineage>
</organism>
<dbReference type="Proteomes" id="UP000245647">
    <property type="component" value="Unassembled WGS sequence"/>
</dbReference>
<dbReference type="InterPro" id="IPR036156">
    <property type="entry name" value="Beta-gal/glucu_dom_sf"/>
</dbReference>
<dbReference type="Gene3D" id="3.20.20.80">
    <property type="entry name" value="Glycosidases"/>
    <property type="match status" value="1"/>
</dbReference>